<dbReference type="PROSITE" id="PS50164">
    <property type="entry name" value="GIY_YIG"/>
    <property type="match status" value="1"/>
</dbReference>
<dbReference type="GO" id="GO:0004527">
    <property type="term" value="F:exonuclease activity"/>
    <property type="evidence" value="ECO:0007669"/>
    <property type="project" value="UniProtKB-KW"/>
</dbReference>
<sequence length="576" mass="64000">MTLDRTPFVIVDTETTGSRAGDDRIIEVGAARLVGGEVVDTFQELVDPGRHVPARITRLTGISTGMVYGQPTATEVMPRFLDFLGDAVLVAHNLPFDARFLDVALAEAGLPPLQNPSLDTLRLARRLLSSLPSKGLSKLTQHFGIDVQGRHRALGDAVATAELLVILIDRLKIEFGAETAEDVLAFQRRRYKDTRREPSHLKAIREETLPRLPDRPGVYFMRDGRGRVVYVGKAKSLRNRVRSYFTSVEAHDPKTRKLVRDVRDVTWRETGTELAALLEESKLIKNHLPVYNRAQRKYRDYPFLRLDTTHAYPTLSWTPRIAHDGAEYYGPLGRRGQAEEVVELISRLFRLRECDDPVFELGRECLYHQMGRCGAPCAGGAGADEYGLEVERVRAFLTGQDTEAVDMVEEAMREAAAAREYEAAGWYRDQLRRLERTLGRQRTVASAVHEHDAVLVEPLAPGYDGLPAPAQAAGGVQLFLIRHGRLAGRVDLPRDPGPDETADLAAALAETFDPGLAPPESHLRPDVDEMRMLASWMRLHDDAARHVRWAPDGDPEAFLDAVLAAARAAAPATEEA</sequence>
<dbReference type="NCBIfam" id="NF005906">
    <property type="entry name" value="PRK07883.1-4"/>
    <property type="match status" value="1"/>
</dbReference>
<dbReference type="InterPro" id="IPR035901">
    <property type="entry name" value="GIY-YIG_endonuc_sf"/>
</dbReference>
<dbReference type="InterPro" id="IPR000305">
    <property type="entry name" value="GIY-YIG_endonuc"/>
</dbReference>
<dbReference type="Pfam" id="PF01541">
    <property type="entry name" value="GIY-YIG"/>
    <property type="match status" value="1"/>
</dbReference>
<dbReference type="InterPro" id="IPR036876">
    <property type="entry name" value="UVR_dom_sf"/>
</dbReference>
<dbReference type="PROSITE" id="PS50151">
    <property type="entry name" value="UVR"/>
    <property type="match status" value="1"/>
</dbReference>
<dbReference type="InterPro" id="IPR012337">
    <property type="entry name" value="RNaseH-like_sf"/>
</dbReference>
<dbReference type="SUPFAM" id="SSF53098">
    <property type="entry name" value="Ribonuclease H-like"/>
    <property type="match status" value="1"/>
</dbReference>
<feature type="domain" description="UVR" evidence="2">
    <location>
        <begin position="402"/>
        <end position="437"/>
    </location>
</feature>
<dbReference type="InterPro" id="IPR001943">
    <property type="entry name" value="UVR_dom"/>
</dbReference>
<evidence type="ECO:0000259" key="3">
    <source>
        <dbReference type="PROSITE" id="PS50164"/>
    </source>
</evidence>
<dbReference type="EMBL" id="JAVRHT010000029">
    <property type="protein sequence ID" value="MDT0632494.1"/>
    <property type="molecule type" value="Genomic_DNA"/>
</dbReference>
<evidence type="ECO:0000313" key="4">
    <source>
        <dbReference type="EMBL" id="MDT0632494.1"/>
    </source>
</evidence>
<dbReference type="PANTHER" id="PTHR30562:SF1">
    <property type="entry name" value="UVRABC SYSTEM PROTEIN C"/>
    <property type="match status" value="1"/>
</dbReference>
<keyword evidence="4" id="KW-0269">Exonuclease</keyword>
<name>A0ABU3BT82_9BACT</name>
<dbReference type="SMART" id="SM00465">
    <property type="entry name" value="GIYc"/>
    <property type="match status" value="1"/>
</dbReference>
<dbReference type="InterPro" id="IPR006054">
    <property type="entry name" value="DnaQ"/>
</dbReference>
<keyword evidence="1" id="KW-0227">DNA damage</keyword>
<keyword evidence="4" id="KW-0378">Hydrolase</keyword>
<evidence type="ECO:0000259" key="2">
    <source>
        <dbReference type="PROSITE" id="PS50151"/>
    </source>
</evidence>
<proteinExistence type="predicted"/>
<dbReference type="SUPFAM" id="SSF82771">
    <property type="entry name" value="GIY-YIG endonuclease"/>
    <property type="match status" value="1"/>
</dbReference>
<dbReference type="SUPFAM" id="SSF46600">
    <property type="entry name" value="C-terminal UvrC-binding domain of UvrB"/>
    <property type="match status" value="1"/>
</dbReference>
<dbReference type="RefSeq" id="WP_311664422.1">
    <property type="nucleotide sequence ID" value="NZ_JAVRHT010000029.1"/>
</dbReference>
<accession>A0ABU3BT82</accession>
<dbReference type="InterPro" id="IPR036397">
    <property type="entry name" value="RNaseH_sf"/>
</dbReference>
<organism evidence="4 5">
    <name type="scientific">Rubrivirga litoralis</name>
    <dbReference type="NCBI Taxonomy" id="3075598"/>
    <lineage>
        <taxon>Bacteria</taxon>
        <taxon>Pseudomonadati</taxon>
        <taxon>Rhodothermota</taxon>
        <taxon>Rhodothermia</taxon>
        <taxon>Rhodothermales</taxon>
        <taxon>Rubricoccaceae</taxon>
        <taxon>Rubrivirga</taxon>
    </lineage>
</organism>
<reference evidence="4 5" key="1">
    <citation type="submission" date="2023-09" db="EMBL/GenBank/DDBJ databases">
        <authorList>
            <person name="Rey-Velasco X."/>
        </authorList>
    </citation>
    <scope>NUCLEOTIDE SEQUENCE [LARGE SCALE GENOMIC DNA]</scope>
    <source>
        <strain evidence="4 5">F394</strain>
    </source>
</reference>
<gene>
    <name evidence="4" type="ORF">RM540_12105</name>
</gene>
<dbReference type="CDD" id="cd10434">
    <property type="entry name" value="GIY-YIG_UvrC_Cho"/>
    <property type="match status" value="1"/>
</dbReference>
<protein>
    <submittedName>
        <fullName evidence="4">DEDD exonuclease domain-containing protein</fullName>
    </submittedName>
</protein>
<keyword evidence="1" id="KW-0742">SOS response</keyword>
<evidence type="ECO:0000256" key="1">
    <source>
        <dbReference type="ARBA" id="ARBA00023236"/>
    </source>
</evidence>
<dbReference type="InterPro" id="IPR047296">
    <property type="entry name" value="GIY-YIG_UvrC_Cho"/>
</dbReference>
<comment type="caution">
    <text evidence="4">The sequence shown here is derived from an EMBL/GenBank/DDBJ whole genome shotgun (WGS) entry which is preliminary data.</text>
</comment>
<dbReference type="PANTHER" id="PTHR30562">
    <property type="entry name" value="UVRC/OXIDOREDUCTASE"/>
    <property type="match status" value="1"/>
</dbReference>
<keyword evidence="4" id="KW-0540">Nuclease</keyword>
<evidence type="ECO:0000313" key="5">
    <source>
        <dbReference type="Proteomes" id="UP001267426"/>
    </source>
</evidence>
<dbReference type="Proteomes" id="UP001267426">
    <property type="component" value="Unassembled WGS sequence"/>
</dbReference>
<dbReference type="InterPro" id="IPR050066">
    <property type="entry name" value="UvrABC_protein_C"/>
</dbReference>
<dbReference type="InterPro" id="IPR013520">
    <property type="entry name" value="Ribonucl_H"/>
</dbReference>
<dbReference type="NCBIfam" id="TIGR00573">
    <property type="entry name" value="dnaq"/>
    <property type="match status" value="1"/>
</dbReference>
<dbReference type="Pfam" id="PF00929">
    <property type="entry name" value="RNase_T"/>
    <property type="match status" value="1"/>
</dbReference>
<dbReference type="Gene3D" id="3.40.1440.10">
    <property type="entry name" value="GIY-YIG endonuclease"/>
    <property type="match status" value="1"/>
</dbReference>
<dbReference type="Gene3D" id="3.30.420.10">
    <property type="entry name" value="Ribonuclease H-like superfamily/Ribonuclease H"/>
    <property type="match status" value="1"/>
</dbReference>
<feature type="domain" description="GIY-YIG" evidence="3">
    <location>
        <begin position="214"/>
        <end position="293"/>
    </location>
</feature>
<dbReference type="SMART" id="SM00479">
    <property type="entry name" value="EXOIII"/>
    <property type="match status" value="1"/>
</dbReference>
<keyword evidence="5" id="KW-1185">Reference proteome</keyword>
<dbReference type="CDD" id="cd06127">
    <property type="entry name" value="DEDDh"/>
    <property type="match status" value="1"/>
</dbReference>